<evidence type="ECO:0000256" key="13">
    <source>
        <dbReference type="SAM" id="MobiDB-lite"/>
    </source>
</evidence>
<dbReference type="Gene3D" id="2.60.40.420">
    <property type="entry name" value="Cupredoxins - blue copper proteins"/>
    <property type="match status" value="2"/>
</dbReference>
<sequence>MTAKTKSIRRRLIGLAVAALAALLGACGSHPNPPASAPKTTAEKPLNQPPRPMTLVRHGRKVTITMYAEETKVQIAPGVTFPAWTFDGTVPGPVIYLKQGDDVSLTLHNLDPRMPHSIDLHAALVAPNQNFTPVLPGQSKTIHFVASVPGVFMYHCESSPMPLHIAQGMYGMAIVTPPGQKPPLYTLVQSEFYKPNNLNAVLTAQPRYVVFNGSADRYVQNPLPAPLDKPFTIAVVNAGPNEISAFHVVGSILRDVQDTGNPQNHLYDVQTITIPPGGGALIHLEFTQPGSYSFVSHAMNQFDRGAAGIFDVKRQAQ</sequence>
<evidence type="ECO:0000256" key="10">
    <source>
        <dbReference type="ARBA" id="ARBA00023008"/>
    </source>
</evidence>
<keyword evidence="7 12" id="KW-0479">Metal-binding</keyword>
<feature type="binding site" description="type 1 copper site" evidence="12">
    <location>
        <position position="164"/>
    </location>
    <ligand>
        <name>Cu cation</name>
        <dbReference type="ChEBI" id="CHEBI:23378"/>
        <label>1</label>
    </ligand>
</feature>
<keyword evidence="10 12" id="KW-0186">Copper</keyword>
<evidence type="ECO:0000256" key="8">
    <source>
        <dbReference type="ARBA" id="ARBA00022737"/>
    </source>
</evidence>
<comment type="caution">
    <text evidence="16">The sequence shown here is derived from an EMBL/GenBank/DDBJ whole genome shotgun (WGS) entry which is preliminary data.</text>
</comment>
<dbReference type="EC" id="1.7.2.1" evidence="5"/>
<keyword evidence="17" id="KW-1185">Reference proteome</keyword>
<keyword evidence="9" id="KW-0560">Oxidoreductase</keyword>
<comment type="catalytic activity">
    <reaction evidence="11">
        <text>nitric oxide + Fe(III)-[cytochrome c] + H2O = Fe(II)-[cytochrome c] + nitrite + 2 H(+)</text>
        <dbReference type="Rhea" id="RHEA:15233"/>
        <dbReference type="Rhea" id="RHEA-COMP:10350"/>
        <dbReference type="Rhea" id="RHEA-COMP:14399"/>
        <dbReference type="ChEBI" id="CHEBI:15377"/>
        <dbReference type="ChEBI" id="CHEBI:15378"/>
        <dbReference type="ChEBI" id="CHEBI:16301"/>
        <dbReference type="ChEBI" id="CHEBI:16480"/>
        <dbReference type="ChEBI" id="CHEBI:29033"/>
        <dbReference type="ChEBI" id="CHEBI:29034"/>
        <dbReference type="EC" id="1.7.2.1"/>
    </reaction>
</comment>
<evidence type="ECO:0000256" key="12">
    <source>
        <dbReference type="PIRSR" id="PIRSR601287-1"/>
    </source>
</evidence>
<evidence type="ECO:0000256" key="9">
    <source>
        <dbReference type="ARBA" id="ARBA00023002"/>
    </source>
</evidence>
<evidence type="ECO:0000256" key="14">
    <source>
        <dbReference type="SAM" id="SignalP"/>
    </source>
</evidence>
<evidence type="ECO:0000256" key="7">
    <source>
        <dbReference type="ARBA" id="ARBA00022723"/>
    </source>
</evidence>
<evidence type="ECO:0000259" key="15">
    <source>
        <dbReference type="Pfam" id="PF07732"/>
    </source>
</evidence>
<evidence type="ECO:0000313" key="17">
    <source>
        <dbReference type="Proteomes" id="UP000533476"/>
    </source>
</evidence>
<keyword evidence="14" id="KW-0732">Signal</keyword>
<evidence type="ECO:0000256" key="3">
    <source>
        <dbReference type="ARBA" id="ARBA00010609"/>
    </source>
</evidence>
<dbReference type="InterPro" id="IPR006311">
    <property type="entry name" value="TAT_signal"/>
</dbReference>
<dbReference type="InterPro" id="IPR011707">
    <property type="entry name" value="Cu-oxidase-like_N"/>
</dbReference>
<dbReference type="GO" id="GO:0050421">
    <property type="term" value="F:nitrite reductase (NO-forming) activity"/>
    <property type="evidence" value="ECO:0007669"/>
    <property type="project" value="UniProtKB-EC"/>
</dbReference>
<dbReference type="GO" id="GO:0005507">
    <property type="term" value="F:copper ion binding"/>
    <property type="evidence" value="ECO:0007669"/>
    <property type="project" value="InterPro"/>
</dbReference>
<evidence type="ECO:0000256" key="11">
    <source>
        <dbReference type="ARBA" id="ARBA00049340"/>
    </source>
</evidence>
<evidence type="ECO:0000313" key="16">
    <source>
        <dbReference type="EMBL" id="NMP21624.1"/>
    </source>
</evidence>
<feature type="chain" id="PRO_5039510773" description="Copper-containing nitrite reductase" evidence="14">
    <location>
        <begin position="22"/>
        <end position="317"/>
    </location>
</feature>
<keyword evidence="8" id="KW-0677">Repeat</keyword>
<feature type="binding site" description="type 1 copper site" evidence="12">
    <location>
        <position position="155"/>
    </location>
    <ligand>
        <name>Cu cation</name>
        <dbReference type="ChEBI" id="CHEBI:23378"/>
        <label>1</label>
    </ligand>
</feature>
<evidence type="ECO:0000256" key="6">
    <source>
        <dbReference type="ARBA" id="ARBA00017290"/>
    </source>
</evidence>
<comment type="cofactor">
    <cofactor evidence="1 12">
        <name>Cu(+)</name>
        <dbReference type="ChEBI" id="CHEBI:49552"/>
    </cofactor>
</comment>
<feature type="signal peptide" evidence="14">
    <location>
        <begin position="1"/>
        <end position="21"/>
    </location>
</feature>
<feature type="binding site" description="type 1 copper site" evidence="12">
    <location>
        <position position="156"/>
    </location>
    <ligand>
        <name>Cu cation</name>
        <dbReference type="ChEBI" id="CHEBI:23378"/>
        <label>1</label>
    </ligand>
</feature>
<evidence type="ECO:0000256" key="2">
    <source>
        <dbReference type="ARBA" id="ARBA00001973"/>
    </source>
</evidence>
<feature type="binding site" description="type 1 copper site" evidence="12">
    <location>
        <position position="169"/>
    </location>
    <ligand>
        <name>Cu cation</name>
        <dbReference type="ChEBI" id="CHEBI:23378"/>
        <label>1</label>
    </ligand>
</feature>
<feature type="region of interest" description="Disordered" evidence="13">
    <location>
        <begin position="31"/>
        <end position="52"/>
    </location>
</feature>
<name>A0A7Y0L4A8_9FIRM</name>
<feature type="binding site" description="type 1 copper site" evidence="12">
    <location>
        <position position="297"/>
    </location>
    <ligand>
        <name>Cu cation</name>
        <dbReference type="ChEBI" id="CHEBI:23378"/>
        <label>1</label>
    </ligand>
</feature>
<gene>
    <name evidence="16" type="ORF">HIJ39_04550</name>
</gene>
<reference evidence="16 17" key="1">
    <citation type="submission" date="2020-04" db="EMBL/GenBank/DDBJ databases">
        <authorList>
            <person name="Zhang R."/>
            <person name="Schippers A."/>
        </authorList>
    </citation>
    <scope>NUCLEOTIDE SEQUENCE [LARGE SCALE GENOMIC DNA]</scope>
    <source>
        <strain evidence="16 17">DSM 109850</strain>
    </source>
</reference>
<dbReference type="Proteomes" id="UP000533476">
    <property type="component" value="Unassembled WGS sequence"/>
</dbReference>
<comment type="similarity">
    <text evidence="3">Belongs to the multicopper oxidase family.</text>
</comment>
<accession>A0A7Y0L4A8</accession>
<dbReference type="InterPro" id="IPR001287">
    <property type="entry name" value="NO2-reductase_Cu"/>
</dbReference>
<dbReference type="InterPro" id="IPR045087">
    <property type="entry name" value="Cu-oxidase_fam"/>
</dbReference>
<dbReference type="PROSITE" id="PS51257">
    <property type="entry name" value="PROKAR_LIPOPROTEIN"/>
    <property type="match status" value="1"/>
</dbReference>
<dbReference type="EMBL" id="JABBVZ010000010">
    <property type="protein sequence ID" value="NMP21624.1"/>
    <property type="molecule type" value="Genomic_DNA"/>
</dbReference>
<dbReference type="PANTHER" id="PTHR11709:SF394">
    <property type="entry name" value="FI03373P-RELATED"/>
    <property type="match status" value="1"/>
</dbReference>
<organism evidence="16 17">
    <name type="scientific">Sulfobacillus harzensis</name>
    <dbReference type="NCBI Taxonomy" id="2729629"/>
    <lineage>
        <taxon>Bacteria</taxon>
        <taxon>Bacillati</taxon>
        <taxon>Bacillota</taxon>
        <taxon>Clostridia</taxon>
        <taxon>Eubacteriales</taxon>
        <taxon>Clostridiales Family XVII. Incertae Sedis</taxon>
        <taxon>Sulfobacillus</taxon>
    </lineage>
</organism>
<comment type="cofactor">
    <cofactor evidence="2 12">
        <name>Cu(2+)</name>
        <dbReference type="ChEBI" id="CHEBI:29036"/>
    </cofactor>
</comment>
<evidence type="ECO:0000256" key="1">
    <source>
        <dbReference type="ARBA" id="ARBA00001960"/>
    </source>
</evidence>
<feature type="binding site" description="type 1 copper site" evidence="12">
    <location>
        <position position="116"/>
    </location>
    <ligand>
        <name>Cu cation</name>
        <dbReference type="ChEBI" id="CHEBI:23378"/>
        <label>1</label>
    </ligand>
</feature>
<dbReference type="PANTHER" id="PTHR11709">
    <property type="entry name" value="MULTI-COPPER OXIDASE"/>
    <property type="match status" value="1"/>
</dbReference>
<dbReference type="Pfam" id="PF07732">
    <property type="entry name" value="Cu-oxidase_3"/>
    <property type="match status" value="1"/>
</dbReference>
<evidence type="ECO:0000256" key="4">
    <source>
        <dbReference type="ARBA" id="ARBA00011233"/>
    </source>
</evidence>
<dbReference type="InterPro" id="IPR008972">
    <property type="entry name" value="Cupredoxin"/>
</dbReference>
<dbReference type="SUPFAM" id="SSF49503">
    <property type="entry name" value="Cupredoxins"/>
    <property type="match status" value="2"/>
</dbReference>
<protein>
    <recommendedName>
        <fullName evidence="6">Copper-containing nitrite reductase</fullName>
        <ecNumber evidence="5">1.7.2.1</ecNumber>
    </recommendedName>
</protein>
<dbReference type="PROSITE" id="PS51318">
    <property type="entry name" value="TAT"/>
    <property type="match status" value="1"/>
</dbReference>
<feature type="binding site" description="type 1 copper site" evidence="12">
    <location>
        <position position="121"/>
    </location>
    <ligand>
        <name>Cu cation</name>
        <dbReference type="ChEBI" id="CHEBI:23378"/>
        <label>1</label>
    </ligand>
</feature>
<comment type="subunit">
    <text evidence="4">Homotrimer.</text>
</comment>
<dbReference type="AlphaFoldDB" id="A0A7Y0L4A8"/>
<evidence type="ECO:0000256" key="5">
    <source>
        <dbReference type="ARBA" id="ARBA00011882"/>
    </source>
</evidence>
<dbReference type="CDD" id="cd11020">
    <property type="entry name" value="CuRO_1_CuNIR"/>
    <property type="match status" value="1"/>
</dbReference>
<feature type="domain" description="Plastocyanin-like" evidence="15">
    <location>
        <begin position="69"/>
        <end position="178"/>
    </location>
</feature>
<dbReference type="PRINTS" id="PR00695">
    <property type="entry name" value="CUNO2RDTASE"/>
</dbReference>
<dbReference type="RefSeq" id="WP_169097169.1">
    <property type="nucleotide sequence ID" value="NZ_JABBVZ010000010.1"/>
</dbReference>
<proteinExistence type="inferred from homology"/>